<reference evidence="8 9" key="1">
    <citation type="submission" date="2017-11" db="EMBL/GenBank/DDBJ databases">
        <title>The genome of Rhizophagus clarus HR1 reveals common genetic basis of auxotrophy among arbuscular mycorrhizal fungi.</title>
        <authorList>
            <person name="Kobayashi Y."/>
        </authorList>
    </citation>
    <scope>NUCLEOTIDE SEQUENCE [LARGE SCALE GENOMIC DNA]</scope>
    <source>
        <strain evidence="8 9">HR1</strain>
    </source>
</reference>
<evidence type="ECO:0000256" key="4">
    <source>
        <dbReference type="ARBA" id="ARBA00022833"/>
    </source>
</evidence>
<dbReference type="GO" id="GO:0045944">
    <property type="term" value="P:positive regulation of transcription by RNA polymerase II"/>
    <property type="evidence" value="ECO:0007669"/>
    <property type="project" value="UniProtKB-ARBA"/>
</dbReference>
<keyword evidence="1" id="KW-0479">Metal-binding</keyword>
<feature type="domain" description="C2H2-type" evidence="7">
    <location>
        <begin position="280"/>
        <end position="309"/>
    </location>
</feature>
<evidence type="ECO:0000256" key="5">
    <source>
        <dbReference type="PROSITE-ProRule" id="PRU00042"/>
    </source>
</evidence>
<evidence type="ECO:0000256" key="3">
    <source>
        <dbReference type="ARBA" id="ARBA00022771"/>
    </source>
</evidence>
<dbReference type="SUPFAM" id="SSF57667">
    <property type="entry name" value="beta-beta-alpha zinc fingers"/>
    <property type="match status" value="3"/>
</dbReference>
<feature type="region of interest" description="Disordered" evidence="6">
    <location>
        <begin position="98"/>
        <end position="137"/>
    </location>
</feature>
<dbReference type="FunFam" id="3.30.160.60:FF:001297">
    <property type="entry name" value="Zinc finger and SCAN domain-containing protein 2"/>
    <property type="match status" value="1"/>
</dbReference>
<dbReference type="InterPro" id="IPR050329">
    <property type="entry name" value="GLI_C2H2-zinc-finger"/>
</dbReference>
<feature type="domain" description="C2H2-type" evidence="7">
    <location>
        <begin position="251"/>
        <end position="280"/>
    </location>
</feature>
<feature type="domain" description="C2H2-type" evidence="7">
    <location>
        <begin position="191"/>
        <end position="220"/>
    </location>
</feature>
<dbReference type="GO" id="GO:0008270">
    <property type="term" value="F:zinc ion binding"/>
    <property type="evidence" value="ECO:0007669"/>
    <property type="project" value="UniProtKB-KW"/>
</dbReference>
<proteinExistence type="predicted"/>
<dbReference type="Pfam" id="PF00096">
    <property type="entry name" value="zf-C2H2"/>
    <property type="match status" value="4"/>
</dbReference>
<feature type="compositionally biased region" description="Acidic residues" evidence="6">
    <location>
        <begin position="106"/>
        <end position="137"/>
    </location>
</feature>
<sequence>MVKLPILTVIEYPVSGYNSDAEILDSDVDSSSDVESKLEKNKTLAHEVPYSNRACATLFSTQENEDLLASYALEAEITANSLQNDAMSLNSSIFGSSMSEDNWTNETDEGENDKGENDDEYYSTDFNDDEAVIDDDPSGDYVCDEKLLDYVSGYDEDMDYGGVDIEVSSKKVKPASIKSETKSQKLRKNSFKCNAKGCGRDFTTLVGLHLHQRVHPGKPSTCNKPGCNMKFECPNDLTKHKMKNHPEDKPHICNVNECGKRFARFSDLRKHQNIHTREKLKCTSRGCNKTFSRLDNLKKHLEVHSKCKRFKCQFFKCNKGFDCRGDLVRHSRSHTGIKPFYCTWENCKIKFTRAEHLRRHQKIHTGEEQFKCTEPGCTANYRYLYLLRTHREETGHREFVVPPRVIGKKLLNC</sequence>
<feature type="domain" description="C2H2-type" evidence="7">
    <location>
        <begin position="310"/>
        <end position="339"/>
    </location>
</feature>
<keyword evidence="4" id="KW-0862">Zinc</keyword>
<dbReference type="SMART" id="SM00355">
    <property type="entry name" value="ZnF_C2H2"/>
    <property type="match status" value="7"/>
</dbReference>
<dbReference type="InterPro" id="IPR036236">
    <property type="entry name" value="Znf_C2H2_sf"/>
</dbReference>
<gene>
    <name evidence="8" type="ORF">RclHR1_02490013</name>
</gene>
<dbReference type="PROSITE" id="PS50157">
    <property type="entry name" value="ZINC_FINGER_C2H2_2"/>
    <property type="match status" value="6"/>
</dbReference>
<dbReference type="STRING" id="94130.A0A2Z6RT97"/>
<dbReference type="PROSITE" id="PS00028">
    <property type="entry name" value="ZINC_FINGER_C2H2_1"/>
    <property type="match status" value="6"/>
</dbReference>
<protein>
    <recommendedName>
        <fullName evidence="7">C2H2-type domain-containing protein</fullName>
    </recommendedName>
</protein>
<evidence type="ECO:0000256" key="1">
    <source>
        <dbReference type="ARBA" id="ARBA00022723"/>
    </source>
</evidence>
<evidence type="ECO:0000256" key="2">
    <source>
        <dbReference type="ARBA" id="ARBA00022737"/>
    </source>
</evidence>
<evidence type="ECO:0000256" key="6">
    <source>
        <dbReference type="SAM" id="MobiDB-lite"/>
    </source>
</evidence>
<feature type="domain" description="C2H2-type" evidence="7">
    <location>
        <begin position="340"/>
        <end position="369"/>
    </location>
</feature>
<name>A0A2Z6RT97_9GLOM</name>
<accession>A0A2Z6RT97</accession>
<dbReference type="FunFam" id="3.30.160.60:FF:002343">
    <property type="entry name" value="Zinc finger protein 33A"/>
    <property type="match status" value="1"/>
</dbReference>
<dbReference type="GO" id="GO:0005634">
    <property type="term" value="C:nucleus"/>
    <property type="evidence" value="ECO:0007669"/>
    <property type="project" value="UniProtKB-ARBA"/>
</dbReference>
<dbReference type="EMBL" id="BEXD01001657">
    <property type="protein sequence ID" value="GBB95158.1"/>
    <property type="molecule type" value="Genomic_DNA"/>
</dbReference>
<evidence type="ECO:0000313" key="8">
    <source>
        <dbReference type="EMBL" id="GBB95158.1"/>
    </source>
</evidence>
<dbReference type="InterPro" id="IPR013087">
    <property type="entry name" value="Znf_C2H2_type"/>
</dbReference>
<comment type="caution">
    <text evidence="8">The sequence shown here is derived from an EMBL/GenBank/DDBJ whole genome shotgun (WGS) entry which is preliminary data.</text>
</comment>
<dbReference type="Proteomes" id="UP000247702">
    <property type="component" value="Unassembled WGS sequence"/>
</dbReference>
<organism evidence="8 9">
    <name type="scientific">Rhizophagus clarus</name>
    <dbReference type="NCBI Taxonomy" id="94130"/>
    <lineage>
        <taxon>Eukaryota</taxon>
        <taxon>Fungi</taxon>
        <taxon>Fungi incertae sedis</taxon>
        <taxon>Mucoromycota</taxon>
        <taxon>Glomeromycotina</taxon>
        <taxon>Glomeromycetes</taxon>
        <taxon>Glomerales</taxon>
        <taxon>Glomeraceae</taxon>
        <taxon>Rhizophagus</taxon>
    </lineage>
</organism>
<evidence type="ECO:0000259" key="7">
    <source>
        <dbReference type="PROSITE" id="PS50157"/>
    </source>
</evidence>
<feature type="domain" description="C2H2-type" evidence="7">
    <location>
        <begin position="220"/>
        <end position="250"/>
    </location>
</feature>
<keyword evidence="3 5" id="KW-0863">Zinc-finger</keyword>
<dbReference type="GO" id="GO:0000981">
    <property type="term" value="F:DNA-binding transcription factor activity, RNA polymerase II-specific"/>
    <property type="evidence" value="ECO:0007669"/>
    <property type="project" value="TreeGrafter"/>
</dbReference>
<keyword evidence="2" id="KW-0677">Repeat</keyword>
<dbReference type="AlphaFoldDB" id="A0A2Z6RT97"/>
<evidence type="ECO:0000313" key="9">
    <source>
        <dbReference type="Proteomes" id="UP000247702"/>
    </source>
</evidence>
<dbReference type="PANTHER" id="PTHR19818">
    <property type="entry name" value="ZINC FINGER PROTEIN ZIC AND GLI"/>
    <property type="match status" value="1"/>
</dbReference>
<dbReference type="PANTHER" id="PTHR19818:SF139">
    <property type="entry name" value="PAIR-RULE PROTEIN ODD-PAIRED"/>
    <property type="match status" value="1"/>
</dbReference>
<dbReference type="Gene3D" id="3.30.160.60">
    <property type="entry name" value="Classic Zinc Finger"/>
    <property type="match status" value="5"/>
</dbReference>
<dbReference type="GO" id="GO:0000978">
    <property type="term" value="F:RNA polymerase II cis-regulatory region sequence-specific DNA binding"/>
    <property type="evidence" value="ECO:0007669"/>
    <property type="project" value="TreeGrafter"/>
</dbReference>
<keyword evidence="9" id="KW-1185">Reference proteome</keyword>